<proteinExistence type="predicted"/>
<dbReference type="Proteomes" id="UP001159363">
    <property type="component" value="Chromosome 3"/>
</dbReference>
<keyword evidence="2" id="KW-1185">Reference proteome</keyword>
<dbReference type="EMBL" id="JARBHB010000003">
    <property type="protein sequence ID" value="KAJ8889613.1"/>
    <property type="molecule type" value="Genomic_DNA"/>
</dbReference>
<protein>
    <submittedName>
        <fullName evidence="1">Uncharacterized protein</fullName>
    </submittedName>
</protein>
<gene>
    <name evidence="1" type="ORF">PR048_009113</name>
</gene>
<evidence type="ECO:0000313" key="1">
    <source>
        <dbReference type="EMBL" id="KAJ8889613.1"/>
    </source>
</evidence>
<organism evidence="1 2">
    <name type="scientific">Dryococelus australis</name>
    <dbReference type="NCBI Taxonomy" id="614101"/>
    <lineage>
        <taxon>Eukaryota</taxon>
        <taxon>Metazoa</taxon>
        <taxon>Ecdysozoa</taxon>
        <taxon>Arthropoda</taxon>
        <taxon>Hexapoda</taxon>
        <taxon>Insecta</taxon>
        <taxon>Pterygota</taxon>
        <taxon>Neoptera</taxon>
        <taxon>Polyneoptera</taxon>
        <taxon>Phasmatodea</taxon>
        <taxon>Verophasmatodea</taxon>
        <taxon>Anareolatae</taxon>
        <taxon>Phasmatidae</taxon>
        <taxon>Eurycanthinae</taxon>
        <taxon>Dryococelus</taxon>
    </lineage>
</organism>
<sequence>MILNHFFIGFLQKVAERSPLAYNFTRCISCINPELIYRSPNIAEQRLKSCLELLVEKQQIPGSVADKVLEEYREFRQISSVTETLKSLRCHNKHLYEFYMQTVLVCGKPFPSLLQFFKHLLILSHGNAANADCLVENQTEEILVAQRVIYNAIIHAGGVENIKITMPGILHQDTRSIWKVKGKRKLY</sequence>
<evidence type="ECO:0000313" key="2">
    <source>
        <dbReference type="Proteomes" id="UP001159363"/>
    </source>
</evidence>
<reference evidence="1 2" key="1">
    <citation type="submission" date="2023-02" db="EMBL/GenBank/DDBJ databases">
        <title>LHISI_Scaffold_Assembly.</title>
        <authorList>
            <person name="Stuart O.P."/>
            <person name="Cleave R."/>
            <person name="Magrath M.J.L."/>
            <person name="Mikheyev A.S."/>
        </authorList>
    </citation>
    <scope>NUCLEOTIDE SEQUENCE [LARGE SCALE GENOMIC DNA]</scope>
    <source>
        <strain evidence="1">Daus_M_001</strain>
        <tissue evidence="1">Leg muscle</tissue>
    </source>
</reference>
<name>A0ABQ9I0U4_9NEOP</name>
<comment type="caution">
    <text evidence="1">The sequence shown here is derived from an EMBL/GenBank/DDBJ whole genome shotgun (WGS) entry which is preliminary data.</text>
</comment>
<accession>A0ABQ9I0U4</accession>